<dbReference type="InterPro" id="IPR009057">
    <property type="entry name" value="Homeodomain-like_sf"/>
</dbReference>
<dbReference type="RefSeq" id="WP_136079746.1">
    <property type="nucleotide sequence ID" value="NZ_CAAHFG010000001.1"/>
</dbReference>
<reference evidence="5 6" key="1">
    <citation type="submission" date="2019-04" db="EMBL/GenBank/DDBJ databases">
        <authorList>
            <person name="Van Vliet M D."/>
        </authorList>
    </citation>
    <scope>NUCLEOTIDE SEQUENCE [LARGE SCALE GENOMIC DNA]</scope>
    <source>
        <strain evidence="5 6">F1</strain>
    </source>
</reference>
<dbReference type="InterPro" id="IPR037923">
    <property type="entry name" value="HTH-like"/>
</dbReference>
<dbReference type="PRINTS" id="PR00032">
    <property type="entry name" value="HTHARAC"/>
</dbReference>
<keyword evidence="6" id="KW-1185">Reference proteome</keyword>
<keyword evidence="2" id="KW-0238">DNA-binding</keyword>
<proteinExistence type="predicted"/>
<dbReference type="InterPro" id="IPR018062">
    <property type="entry name" value="HTH_AraC-typ_CS"/>
</dbReference>
<accession>A0A6C2U2X6</accession>
<evidence type="ECO:0000313" key="6">
    <source>
        <dbReference type="Proteomes" id="UP000366872"/>
    </source>
</evidence>
<protein>
    <submittedName>
        <fullName evidence="5">Melibiose operon regulatory protein</fullName>
    </submittedName>
</protein>
<evidence type="ECO:0000256" key="2">
    <source>
        <dbReference type="ARBA" id="ARBA00023125"/>
    </source>
</evidence>
<name>A0A6C2U2X6_PONDE</name>
<sequence>MNEIISYGRFQCTELTPHKNRGMEITYIERGLMEWMVEGELEKVKSGSIYFTLPWQVHGSVNPKEPDNTIWHVLFHLEKDYPTPHTHFQFPKSFGFSKEEMEILSQTFAGTRQHCFPATPAMRSLMPTLIGELQSTHALRDAHTKTLIRAILVELKRIISGEVVDTGQNTYSEQRVQALIASLPSSCDQQWTLAEMAEHCGIQRTQLNKVFQKLTGSTPMEYLFRIRMERAKTLLRETDIKIIDIAFECGYGTSQYFANTFKQAIGATPSEYRKHFSGLSAAESRDWKNIQFRTEEEERRRVRDFSS</sequence>
<dbReference type="GO" id="GO:0003700">
    <property type="term" value="F:DNA-binding transcription factor activity"/>
    <property type="evidence" value="ECO:0007669"/>
    <property type="project" value="InterPro"/>
</dbReference>
<evidence type="ECO:0000256" key="3">
    <source>
        <dbReference type="ARBA" id="ARBA00023163"/>
    </source>
</evidence>
<dbReference type="EMBL" id="CAAHFG010000001">
    <property type="protein sequence ID" value="VGO14253.1"/>
    <property type="molecule type" value="Genomic_DNA"/>
</dbReference>
<gene>
    <name evidence="5" type="primary">melR_1</name>
    <name evidence="5" type="ORF">PDESU_02812</name>
</gene>
<dbReference type="AlphaFoldDB" id="A0A6C2U2X6"/>
<feature type="domain" description="HTH araC/xylS-type" evidence="4">
    <location>
        <begin position="177"/>
        <end position="275"/>
    </location>
</feature>
<dbReference type="PANTHER" id="PTHR43280:SF28">
    <property type="entry name" value="HTH-TYPE TRANSCRIPTIONAL ACTIVATOR RHAS"/>
    <property type="match status" value="1"/>
</dbReference>
<dbReference type="SUPFAM" id="SSF51215">
    <property type="entry name" value="Regulatory protein AraC"/>
    <property type="match status" value="1"/>
</dbReference>
<dbReference type="InterPro" id="IPR014710">
    <property type="entry name" value="RmlC-like_jellyroll"/>
</dbReference>
<evidence type="ECO:0000256" key="1">
    <source>
        <dbReference type="ARBA" id="ARBA00023015"/>
    </source>
</evidence>
<dbReference type="PROSITE" id="PS01124">
    <property type="entry name" value="HTH_ARAC_FAMILY_2"/>
    <property type="match status" value="1"/>
</dbReference>
<evidence type="ECO:0000313" key="5">
    <source>
        <dbReference type="EMBL" id="VGO14253.1"/>
    </source>
</evidence>
<keyword evidence="1" id="KW-0805">Transcription regulation</keyword>
<dbReference type="PROSITE" id="PS00041">
    <property type="entry name" value="HTH_ARAC_FAMILY_1"/>
    <property type="match status" value="1"/>
</dbReference>
<keyword evidence="3" id="KW-0804">Transcription</keyword>
<dbReference type="PANTHER" id="PTHR43280">
    <property type="entry name" value="ARAC-FAMILY TRANSCRIPTIONAL REGULATOR"/>
    <property type="match status" value="1"/>
</dbReference>
<dbReference type="Proteomes" id="UP000366872">
    <property type="component" value="Unassembled WGS sequence"/>
</dbReference>
<dbReference type="GO" id="GO:0043565">
    <property type="term" value="F:sequence-specific DNA binding"/>
    <property type="evidence" value="ECO:0007669"/>
    <property type="project" value="InterPro"/>
</dbReference>
<dbReference type="SMART" id="SM00342">
    <property type="entry name" value="HTH_ARAC"/>
    <property type="match status" value="1"/>
</dbReference>
<organism evidence="5 6">
    <name type="scientific">Pontiella desulfatans</name>
    <dbReference type="NCBI Taxonomy" id="2750659"/>
    <lineage>
        <taxon>Bacteria</taxon>
        <taxon>Pseudomonadati</taxon>
        <taxon>Kiritimatiellota</taxon>
        <taxon>Kiritimatiellia</taxon>
        <taxon>Kiritimatiellales</taxon>
        <taxon>Pontiellaceae</taxon>
        <taxon>Pontiella</taxon>
    </lineage>
</organism>
<dbReference type="InterPro" id="IPR020449">
    <property type="entry name" value="Tscrpt_reg_AraC-type_HTH"/>
</dbReference>
<dbReference type="SUPFAM" id="SSF46689">
    <property type="entry name" value="Homeodomain-like"/>
    <property type="match status" value="2"/>
</dbReference>
<evidence type="ECO:0000259" key="4">
    <source>
        <dbReference type="PROSITE" id="PS01124"/>
    </source>
</evidence>
<dbReference type="Pfam" id="PF12833">
    <property type="entry name" value="HTH_18"/>
    <property type="match status" value="1"/>
</dbReference>
<dbReference type="InterPro" id="IPR018060">
    <property type="entry name" value="HTH_AraC"/>
</dbReference>
<dbReference type="Gene3D" id="2.60.120.10">
    <property type="entry name" value="Jelly Rolls"/>
    <property type="match status" value="1"/>
</dbReference>
<dbReference type="Gene3D" id="1.10.10.60">
    <property type="entry name" value="Homeodomain-like"/>
    <property type="match status" value="2"/>
</dbReference>